<dbReference type="InterPro" id="IPR008979">
    <property type="entry name" value="Galactose-bd-like_sf"/>
</dbReference>
<dbReference type="Pfam" id="PF00082">
    <property type="entry name" value="Peptidase_S8"/>
    <property type="match status" value="1"/>
</dbReference>
<keyword evidence="5" id="KW-0720">Serine protease</keyword>
<dbReference type="InterPro" id="IPR000209">
    <property type="entry name" value="Peptidase_S8/S53_dom"/>
</dbReference>
<dbReference type="PANTHER" id="PTHR43399">
    <property type="entry name" value="SUBTILISIN-RELATED"/>
    <property type="match status" value="1"/>
</dbReference>
<dbReference type="SUPFAM" id="SSF49785">
    <property type="entry name" value="Galactose-binding domain-like"/>
    <property type="match status" value="1"/>
</dbReference>
<dbReference type="NCBIfam" id="TIGR04183">
    <property type="entry name" value="Por_Secre_tail"/>
    <property type="match status" value="1"/>
</dbReference>
<dbReference type="InterPro" id="IPR036852">
    <property type="entry name" value="Peptidase_S8/S53_dom_sf"/>
</dbReference>
<dbReference type="PRINTS" id="PR00723">
    <property type="entry name" value="SUBTILISIN"/>
</dbReference>
<evidence type="ECO:0000256" key="2">
    <source>
        <dbReference type="ARBA" id="ARBA00022670"/>
    </source>
</evidence>
<keyword evidence="4 9" id="KW-0378">Hydrolase</keyword>
<evidence type="ECO:0000313" key="9">
    <source>
        <dbReference type="EMBL" id="MDN3708267.1"/>
    </source>
</evidence>
<comment type="caution">
    <text evidence="9">The sequence shown here is derived from an EMBL/GenBank/DDBJ whole genome shotgun (WGS) entry which is preliminary data.</text>
</comment>
<evidence type="ECO:0000256" key="5">
    <source>
        <dbReference type="ARBA" id="ARBA00022825"/>
    </source>
</evidence>
<dbReference type="GO" id="GO:0016787">
    <property type="term" value="F:hydrolase activity"/>
    <property type="evidence" value="ECO:0007669"/>
    <property type="project" value="UniProtKB-KW"/>
</dbReference>
<organism evidence="9 10">
    <name type="scientific">Paenimyroides ceti</name>
    <dbReference type="NCBI Taxonomy" id="395087"/>
    <lineage>
        <taxon>Bacteria</taxon>
        <taxon>Pseudomonadati</taxon>
        <taxon>Bacteroidota</taxon>
        <taxon>Flavobacteriia</taxon>
        <taxon>Flavobacteriales</taxon>
        <taxon>Flavobacteriaceae</taxon>
        <taxon>Paenimyroides</taxon>
    </lineage>
</organism>
<dbReference type="Proteomes" id="UP001242368">
    <property type="component" value="Unassembled WGS sequence"/>
</dbReference>
<keyword evidence="3" id="KW-0732">Signal</keyword>
<dbReference type="SUPFAM" id="SSF52743">
    <property type="entry name" value="Subtilisin-like"/>
    <property type="match status" value="1"/>
</dbReference>
<proteinExistence type="inferred from homology"/>
<feature type="domain" description="Peptidase S8/S53" evidence="7">
    <location>
        <begin position="19"/>
        <end position="266"/>
    </location>
</feature>
<dbReference type="PANTHER" id="PTHR43399:SF4">
    <property type="entry name" value="CELL WALL-ASSOCIATED PROTEASE"/>
    <property type="match status" value="1"/>
</dbReference>
<evidence type="ECO:0000256" key="3">
    <source>
        <dbReference type="ARBA" id="ARBA00022729"/>
    </source>
</evidence>
<dbReference type="InterPro" id="IPR026444">
    <property type="entry name" value="Secre_tail"/>
</dbReference>
<dbReference type="PROSITE" id="PS00138">
    <property type="entry name" value="SUBTILASE_SER"/>
    <property type="match status" value="1"/>
</dbReference>
<dbReference type="EC" id="3.4.-.-" evidence="9"/>
<comment type="similarity">
    <text evidence="1 6">Belongs to the peptidase S8 family.</text>
</comment>
<dbReference type="InterPro" id="IPR023828">
    <property type="entry name" value="Peptidase_S8_Ser-AS"/>
</dbReference>
<name>A0ABT8CXJ7_9FLAO</name>
<protein>
    <submittedName>
        <fullName evidence="9">S8/S53 family peptidase</fullName>
        <ecNumber evidence="9">3.4.-.-</ecNumber>
    </submittedName>
</protein>
<dbReference type="InterPro" id="IPR051048">
    <property type="entry name" value="Peptidase_S8/S53_subtilisin"/>
</dbReference>
<dbReference type="Gene3D" id="2.60.120.380">
    <property type="match status" value="1"/>
</dbReference>
<gene>
    <name evidence="9" type="ORF">QW060_14270</name>
</gene>
<evidence type="ECO:0000259" key="7">
    <source>
        <dbReference type="Pfam" id="PF00082"/>
    </source>
</evidence>
<dbReference type="Pfam" id="PF18962">
    <property type="entry name" value="Por_Secre_tail"/>
    <property type="match status" value="1"/>
</dbReference>
<keyword evidence="10" id="KW-1185">Reference proteome</keyword>
<evidence type="ECO:0000259" key="8">
    <source>
        <dbReference type="Pfam" id="PF18962"/>
    </source>
</evidence>
<evidence type="ECO:0000256" key="6">
    <source>
        <dbReference type="PROSITE-ProRule" id="PRU01240"/>
    </source>
</evidence>
<keyword evidence="2" id="KW-0645">Protease</keyword>
<evidence type="ECO:0000256" key="4">
    <source>
        <dbReference type="ARBA" id="ARBA00022801"/>
    </source>
</evidence>
<dbReference type="InterPro" id="IPR015500">
    <property type="entry name" value="Peptidase_S8_subtilisin-rel"/>
</dbReference>
<evidence type="ECO:0000256" key="1">
    <source>
        <dbReference type="ARBA" id="ARBA00011073"/>
    </source>
</evidence>
<comment type="caution">
    <text evidence="6">Lacks conserved residue(s) required for the propagation of feature annotation.</text>
</comment>
<dbReference type="Gene3D" id="3.40.50.200">
    <property type="entry name" value="Peptidase S8/S53 domain"/>
    <property type="match status" value="1"/>
</dbReference>
<feature type="domain" description="Secretion system C-terminal sorting" evidence="8">
    <location>
        <begin position="432"/>
        <end position="506"/>
    </location>
</feature>
<accession>A0ABT8CXJ7</accession>
<dbReference type="PROSITE" id="PS51892">
    <property type="entry name" value="SUBTILASE"/>
    <property type="match status" value="1"/>
</dbReference>
<sequence>MQNHVSLAGRVVVKDNGANLSPQGYAHATHVGGTIAASNVLPNVKGFLPSATLWANNFSQDVSEMASQAAQGLIFSNHSYGFDAENIGSVGVGFFGRYGSDARSYDVLANNAPYYTIVFAAGNDNGGSTPNPTKGGRDLLSQGGVSKNTIVVAAINGIQNYSGASSVTIAGFSSWGPTDDFRIKPDISAKGVSVLSLGVGGLADTEFNQGTSMAAPAVTGVVGLWQQKYKESFGVFMRSATVRALMAHTASEAGAAPGPDYKFGWGVINAEAGALVMEAKQADLATIDERTLENGTVYEVDFVYQALQPLVATIAWNDPAGTALNTGTDFNVKALVNDLDLRIINLDTNLEYLPWALVKSWTTSGAGIINKADNDVDNIEKIEITGAPSGNYRLRVSHKGTLAGGSQLYSLIMSGAGERLSVEENVLEKMVLYPNPVSDQLTVSLGDTALNDVNFEIFDMAGRKVQSIKNDTSYNATSLDINVSGLSSGMYILKAKSGNAESTFKFVKK</sequence>
<dbReference type="EMBL" id="JAUFQU010000001">
    <property type="protein sequence ID" value="MDN3708267.1"/>
    <property type="molecule type" value="Genomic_DNA"/>
</dbReference>
<reference evidence="10" key="1">
    <citation type="journal article" date="2019" name="Int. J. Syst. Evol. Microbiol.">
        <title>The Global Catalogue of Microorganisms (GCM) 10K type strain sequencing project: providing services to taxonomists for standard genome sequencing and annotation.</title>
        <authorList>
            <consortium name="The Broad Institute Genomics Platform"/>
            <consortium name="The Broad Institute Genome Sequencing Center for Infectious Disease"/>
            <person name="Wu L."/>
            <person name="Ma J."/>
        </authorList>
    </citation>
    <scope>NUCLEOTIDE SEQUENCE [LARGE SCALE GENOMIC DNA]</scope>
    <source>
        <strain evidence="10">CECT 7184</strain>
    </source>
</reference>
<evidence type="ECO:0000313" key="10">
    <source>
        <dbReference type="Proteomes" id="UP001242368"/>
    </source>
</evidence>